<evidence type="ECO:0000313" key="2">
    <source>
        <dbReference type="Proteomes" id="UP001165369"/>
    </source>
</evidence>
<gene>
    <name evidence="1" type="ORF">M8009_17470</name>
</gene>
<organism evidence="1 2">
    <name type="scientific">Halomonas gemina</name>
    <dbReference type="NCBI Taxonomy" id="2945105"/>
    <lineage>
        <taxon>Bacteria</taxon>
        <taxon>Pseudomonadati</taxon>
        <taxon>Pseudomonadota</taxon>
        <taxon>Gammaproteobacteria</taxon>
        <taxon>Oceanospirillales</taxon>
        <taxon>Halomonadaceae</taxon>
        <taxon>Halomonas</taxon>
    </lineage>
</organism>
<protein>
    <submittedName>
        <fullName evidence="1">Uncharacterized protein</fullName>
    </submittedName>
</protein>
<dbReference type="Proteomes" id="UP001165369">
    <property type="component" value="Unassembled WGS sequence"/>
</dbReference>
<sequence length="90" mass="10126">MAFDQTYCMDTLTAATRPDADSGEFIYALLDAYGFPKATITQVRHAGQRNVARRKDEGHVALKNWLYFMAVRLGFVRKLEFANVTYASAA</sequence>
<comment type="caution">
    <text evidence="1">The sequence shown here is derived from an EMBL/GenBank/DDBJ whole genome shotgun (WGS) entry which is preliminary data.</text>
</comment>
<name>A0ABT0T574_9GAMM</name>
<accession>A0ABT0T574</accession>
<evidence type="ECO:0000313" key="1">
    <source>
        <dbReference type="EMBL" id="MCL7942076.1"/>
    </source>
</evidence>
<keyword evidence="2" id="KW-1185">Reference proteome</keyword>
<dbReference type="EMBL" id="JAMJPK010000010">
    <property type="protein sequence ID" value="MCL7942076.1"/>
    <property type="molecule type" value="Genomic_DNA"/>
</dbReference>
<reference evidence="1" key="1">
    <citation type="submission" date="2022-05" db="EMBL/GenBank/DDBJ databases">
        <title>Halomonas geminus sp. nov. and Halomonas llamarensis sp. nov. isolated from high-altitude salars of the Atacama Desert.</title>
        <authorList>
            <person name="Hintersatz C."/>
            <person name="Rojas L.A."/>
            <person name="Wei T.-S."/>
            <person name="Kutschke S."/>
            <person name="Lehmann F."/>
            <person name="Jain R."/>
            <person name="Pollmann K."/>
        </authorList>
    </citation>
    <scope>NUCLEOTIDE SEQUENCE</scope>
    <source>
        <strain evidence="1">ATCH28</strain>
    </source>
</reference>
<dbReference type="RefSeq" id="WP_250063533.1">
    <property type="nucleotide sequence ID" value="NZ_JAMJPK010000010.1"/>
</dbReference>
<proteinExistence type="predicted"/>